<evidence type="ECO:0000256" key="3">
    <source>
        <dbReference type="ARBA" id="ARBA00022475"/>
    </source>
</evidence>
<evidence type="ECO:0000256" key="5">
    <source>
        <dbReference type="ARBA" id="ARBA00022683"/>
    </source>
</evidence>
<dbReference type="Proteomes" id="UP000317691">
    <property type="component" value="Unassembled WGS sequence"/>
</dbReference>
<comment type="subcellular location">
    <subcellularLocation>
        <location evidence="1">Cell membrane</location>
        <topology evidence="1">Multi-pass membrane protein</topology>
    </subcellularLocation>
</comment>
<evidence type="ECO:0000256" key="4">
    <source>
        <dbReference type="ARBA" id="ARBA00022597"/>
    </source>
</evidence>
<keyword evidence="7 9" id="KW-1133">Transmembrane helix</keyword>
<keyword evidence="2" id="KW-0813">Transport</keyword>
<reference evidence="10 11" key="1">
    <citation type="journal article" date="2019" name="Nat. Microbiol.">
        <title>Mediterranean grassland soil C-N compound turnover is dependent on rainfall and depth, and is mediated by genomically divergent microorganisms.</title>
        <authorList>
            <person name="Diamond S."/>
            <person name="Andeer P.F."/>
            <person name="Li Z."/>
            <person name="Crits-Christoph A."/>
            <person name="Burstein D."/>
            <person name="Anantharaman K."/>
            <person name="Lane K.R."/>
            <person name="Thomas B.C."/>
            <person name="Pan C."/>
            <person name="Northen T.R."/>
            <person name="Banfield J.F."/>
        </authorList>
    </citation>
    <scope>NUCLEOTIDE SEQUENCE [LARGE SCALE GENOMIC DNA]</scope>
    <source>
        <strain evidence="10">WS_9</strain>
    </source>
</reference>
<keyword evidence="5" id="KW-0598">Phosphotransferase system</keyword>
<dbReference type="GO" id="GO:0009401">
    <property type="term" value="P:phosphoenolpyruvate-dependent sugar phosphotransferase system"/>
    <property type="evidence" value="ECO:0007669"/>
    <property type="project" value="UniProtKB-KW"/>
</dbReference>
<dbReference type="PROSITE" id="PS51108">
    <property type="entry name" value="PTS_EIID"/>
    <property type="match status" value="1"/>
</dbReference>
<protein>
    <submittedName>
        <fullName evidence="10">PTS system mannose/fructose/sorbose family transporter subunit IID</fullName>
    </submittedName>
</protein>
<name>A0A538TUH6_UNCEI</name>
<organism evidence="10 11">
    <name type="scientific">Eiseniibacteriota bacterium</name>
    <dbReference type="NCBI Taxonomy" id="2212470"/>
    <lineage>
        <taxon>Bacteria</taxon>
        <taxon>Candidatus Eiseniibacteriota</taxon>
    </lineage>
</organism>
<sequence>MGRARRHDGAGAERRLPPGRAVSGLRVRGDDVAIMTSRSFQIQALLTPERMQGMGFAFAILPALRRLYPAKEELARALTRHLAYFATHPILSGFVLGATARLEERRANGESIDDGEIDSFKRSLASPLAALGDPLFWVTLRPFAGLVGVLGIAFLPGADFIGPDLRVLLCPLLTLLTYNAVALPFRVFGVARGYASADRPGALLQSLRLAEWNHAVARAGALGYGALLALVALSLDFGSGRWGADGRSRVASLTPLLLGAVIGYAGLRRWPGRGVEVGLGVLAAAAVFAFSM</sequence>
<evidence type="ECO:0000256" key="7">
    <source>
        <dbReference type="ARBA" id="ARBA00022989"/>
    </source>
</evidence>
<keyword evidence="8 9" id="KW-0472">Membrane</keyword>
<keyword evidence="3" id="KW-1003">Cell membrane</keyword>
<keyword evidence="4" id="KW-0762">Sugar transport</keyword>
<evidence type="ECO:0000256" key="6">
    <source>
        <dbReference type="ARBA" id="ARBA00022692"/>
    </source>
</evidence>
<feature type="transmembrane region" description="Helical" evidence="9">
    <location>
        <begin position="167"/>
        <end position="195"/>
    </location>
</feature>
<dbReference type="InterPro" id="IPR004704">
    <property type="entry name" value="PTS_IID_man"/>
</dbReference>
<dbReference type="PANTHER" id="PTHR32502">
    <property type="entry name" value="N-ACETYLGALACTOSAMINE PERMEASE II COMPONENT-RELATED"/>
    <property type="match status" value="1"/>
</dbReference>
<feature type="transmembrane region" description="Helical" evidence="9">
    <location>
        <begin position="273"/>
        <end position="291"/>
    </location>
</feature>
<dbReference type="AlphaFoldDB" id="A0A538TUH6"/>
<evidence type="ECO:0000256" key="2">
    <source>
        <dbReference type="ARBA" id="ARBA00022448"/>
    </source>
</evidence>
<gene>
    <name evidence="10" type="ORF">E6K79_00455</name>
</gene>
<accession>A0A538TUH6</accession>
<evidence type="ECO:0000313" key="10">
    <source>
        <dbReference type="EMBL" id="TMQ67248.1"/>
    </source>
</evidence>
<evidence type="ECO:0000256" key="8">
    <source>
        <dbReference type="ARBA" id="ARBA00023136"/>
    </source>
</evidence>
<dbReference type="PANTHER" id="PTHR32502:SF5">
    <property type="entry name" value="N-ACETYLGALACTOSAMINE PERMEASE IID COMPONENT-RELATED"/>
    <property type="match status" value="1"/>
</dbReference>
<dbReference type="EMBL" id="VBOZ01000002">
    <property type="protein sequence ID" value="TMQ67248.1"/>
    <property type="molecule type" value="Genomic_DNA"/>
</dbReference>
<keyword evidence="6 9" id="KW-0812">Transmembrane</keyword>
<comment type="caution">
    <text evidence="10">The sequence shown here is derived from an EMBL/GenBank/DDBJ whole genome shotgun (WGS) entry which is preliminary data.</text>
</comment>
<dbReference type="GO" id="GO:0005886">
    <property type="term" value="C:plasma membrane"/>
    <property type="evidence" value="ECO:0007669"/>
    <property type="project" value="UniProtKB-SubCell"/>
</dbReference>
<dbReference type="InterPro" id="IPR050303">
    <property type="entry name" value="GatZ_KbaZ_carbometab"/>
</dbReference>
<feature type="transmembrane region" description="Helical" evidence="9">
    <location>
        <begin position="135"/>
        <end position="155"/>
    </location>
</feature>
<feature type="transmembrane region" description="Helical" evidence="9">
    <location>
        <begin position="215"/>
        <end position="238"/>
    </location>
</feature>
<proteinExistence type="predicted"/>
<evidence type="ECO:0000256" key="9">
    <source>
        <dbReference type="SAM" id="Phobius"/>
    </source>
</evidence>
<dbReference type="Pfam" id="PF03613">
    <property type="entry name" value="EIID-AGA"/>
    <property type="match status" value="1"/>
</dbReference>
<evidence type="ECO:0000256" key="1">
    <source>
        <dbReference type="ARBA" id="ARBA00004651"/>
    </source>
</evidence>
<evidence type="ECO:0000313" key="11">
    <source>
        <dbReference type="Proteomes" id="UP000317691"/>
    </source>
</evidence>
<feature type="transmembrane region" description="Helical" evidence="9">
    <location>
        <begin position="250"/>
        <end position="267"/>
    </location>
</feature>